<comment type="similarity">
    <text evidence="1">Belongs to the peptidase S66 family.</text>
</comment>
<dbReference type="PANTHER" id="PTHR30237:SF2">
    <property type="entry name" value="MUREIN TETRAPEPTIDE CARBOXYPEPTIDASE"/>
    <property type="match status" value="1"/>
</dbReference>
<dbReference type="CDD" id="cd07025">
    <property type="entry name" value="Peptidase_S66"/>
    <property type="match status" value="1"/>
</dbReference>
<dbReference type="InterPro" id="IPR040921">
    <property type="entry name" value="Peptidase_S66C"/>
</dbReference>
<keyword evidence="4" id="KW-0378">Hydrolase</keyword>
<dbReference type="RefSeq" id="WP_191928418.1">
    <property type="nucleotide sequence ID" value="NZ_JACYMQ010000032.1"/>
</dbReference>
<feature type="signal peptide" evidence="6">
    <location>
        <begin position="1"/>
        <end position="30"/>
    </location>
</feature>
<name>A0ABR9A036_9GAMM</name>
<dbReference type="InterPro" id="IPR027478">
    <property type="entry name" value="LdcA_N"/>
</dbReference>
<keyword evidence="2" id="KW-0121">Carboxypeptidase</keyword>
<dbReference type="SUPFAM" id="SSF141986">
    <property type="entry name" value="LD-carboxypeptidase A C-terminal domain-like"/>
    <property type="match status" value="1"/>
</dbReference>
<dbReference type="SUPFAM" id="SSF52317">
    <property type="entry name" value="Class I glutamine amidotransferase-like"/>
    <property type="match status" value="1"/>
</dbReference>
<dbReference type="InterPro" id="IPR040449">
    <property type="entry name" value="Peptidase_S66_N"/>
</dbReference>
<feature type="domain" description="LD-carboxypeptidase C-terminal" evidence="8">
    <location>
        <begin position="226"/>
        <end position="340"/>
    </location>
</feature>
<dbReference type="Pfam" id="PF02016">
    <property type="entry name" value="Peptidase_S66"/>
    <property type="match status" value="1"/>
</dbReference>
<evidence type="ECO:0000259" key="8">
    <source>
        <dbReference type="Pfam" id="PF17676"/>
    </source>
</evidence>
<dbReference type="Gene3D" id="3.40.50.10740">
    <property type="entry name" value="Class I glutamine amidotransferase-like"/>
    <property type="match status" value="1"/>
</dbReference>
<feature type="chain" id="PRO_5045597271" evidence="6">
    <location>
        <begin position="31"/>
        <end position="362"/>
    </location>
</feature>
<keyword evidence="6" id="KW-0732">Signal</keyword>
<proteinExistence type="inferred from homology"/>
<keyword evidence="5" id="KW-0720">Serine protease</keyword>
<evidence type="ECO:0000256" key="5">
    <source>
        <dbReference type="ARBA" id="ARBA00022825"/>
    </source>
</evidence>
<dbReference type="PROSITE" id="PS51257">
    <property type="entry name" value="PROKAR_LIPOPROTEIN"/>
    <property type="match status" value="1"/>
</dbReference>
<dbReference type="Gene3D" id="3.50.30.60">
    <property type="entry name" value="LD-carboxypeptidase A C-terminal domain-like"/>
    <property type="match status" value="1"/>
</dbReference>
<dbReference type="InterPro" id="IPR027461">
    <property type="entry name" value="Carboxypeptidase_A_C_sf"/>
</dbReference>
<evidence type="ECO:0000256" key="2">
    <source>
        <dbReference type="ARBA" id="ARBA00022645"/>
    </source>
</evidence>
<protein>
    <submittedName>
        <fullName evidence="9">LD-carboxypeptidase</fullName>
    </submittedName>
</protein>
<dbReference type="Proteomes" id="UP000661012">
    <property type="component" value="Unassembled WGS sequence"/>
</dbReference>
<accession>A0ABR9A036</accession>
<evidence type="ECO:0000313" key="10">
    <source>
        <dbReference type="Proteomes" id="UP000661012"/>
    </source>
</evidence>
<evidence type="ECO:0000256" key="6">
    <source>
        <dbReference type="SAM" id="SignalP"/>
    </source>
</evidence>
<keyword evidence="10" id="KW-1185">Reference proteome</keyword>
<evidence type="ECO:0000256" key="4">
    <source>
        <dbReference type="ARBA" id="ARBA00022801"/>
    </source>
</evidence>
<evidence type="ECO:0000259" key="7">
    <source>
        <dbReference type="Pfam" id="PF02016"/>
    </source>
</evidence>
<organism evidence="9 10">
    <name type="scientific">Erwinia persicina</name>
    <dbReference type="NCBI Taxonomy" id="55211"/>
    <lineage>
        <taxon>Bacteria</taxon>
        <taxon>Pseudomonadati</taxon>
        <taxon>Pseudomonadota</taxon>
        <taxon>Gammaproteobacteria</taxon>
        <taxon>Enterobacterales</taxon>
        <taxon>Erwiniaceae</taxon>
        <taxon>Erwinia</taxon>
    </lineage>
</organism>
<dbReference type="InterPro" id="IPR029062">
    <property type="entry name" value="Class_I_gatase-like"/>
</dbReference>
<keyword evidence="3" id="KW-0645">Protease</keyword>
<sequence>MIQIKNRVFKETALLVLVLFLSGCATTSQTMVKTIAPSAEGPERKVCSGQKGTVFLIASSSQYDEHVIPEIETAFSRQCYAVDKRYLDQKPTRLGYVNTDEKRARTLINALSDRNVHYLWFIRGGSGALNLYPALHASRQRISASTPKILIGFSDVTAIHSFASHELNWPGVHGVVASYNKEMHEIDNSKKLSINNSLNEVFEALSHGVNYTGIEPMNRQAAKTVRGKLDGGNLTLVQSLFSTVYEGSYSDKIMILEDTGVTPKQLDRTLHQIEYSRKFHPRGVIFGQFYGLNASDEEKSLYRYVIKQFAGRVNYPVYYYPEFGHGETNQPFILAHQASIICSSAHRLCSLTQAPVKLSQQL</sequence>
<comment type="caution">
    <text evidence="9">The sequence shown here is derived from an EMBL/GenBank/DDBJ whole genome shotgun (WGS) entry which is preliminary data.</text>
</comment>
<evidence type="ECO:0000256" key="3">
    <source>
        <dbReference type="ARBA" id="ARBA00022670"/>
    </source>
</evidence>
<evidence type="ECO:0000256" key="1">
    <source>
        <dbReference type="ARBA" id="ARBA00010233"/>
    </source>
</evidence>
<evidence type="ECO:0000313" key="9">
    <source>
        <dbReference type="EMBL" id="MBD8109340.1"/>
    </source>
</evidence>
<gene>
    <name evidence="9" type="ORF">IFT93_23540</name>
</gene>
<dbReference type="Pfam" id="PF17676">
    <property type="entry name" value="Peptidase_S66C"/>
    <property type="match status" value="1"/>
</dbReference>
<dbReference type="InterPro" id="IPR003507">
    <property type="entry name" value="S66_fam"/>
</dbReference>
<dbReference type="EMBL" id="JACYNN010000046">
    <property type="protein sequence ID" value="MBD8109340.1"/>
    <property type="molecule type" value="Genomic_DNA"/>
</dbReference>
<reference evidence="9 10" key="1">
    <citation type="journal article" date="2020" name="FEMS Microbiol. Ecol.">
        <title>Temporal dynamics of bacterial communities during seed development and maturation.</title>
        <authorList>
            <person name="Chesneau G."/>
            <person name="Torres-Cortes G."/>
            <person name="Briand M."/>
            <person name="Darrasse A."/>
            <person name="Preveaux A."/>
            <person name="Marais C."/>
            <person name="Jacques M.A."/>
            <person name="Shade A."/>
            <person name="Barret M."/>
        </authorList>
    </citation>
    <scope>NUCLEOTIDE SEQUENCE [LARGE SCALE GENOMIC DNA]</scope>
    <source>
        <strain evidence="9 10">CFBP13732</strain>
    </source>
</reference>
<feature type="domain" description="LD-carboxypeptidase N-terminal" evidence="7">
    <location>
        <begin position="56"/>
        <end position="174"/>
    </location>
</feature>
<dbReference type="PANTHER" id="PTHR30237">
    <property type="entry name" value="MURAMOYLTETRAPEPTIDE CARBOXYPEPTIDASE"/>
    <property type="match status" value="1"/>
</dbReference>